<dbReference type="EMBL" id="QWEY01000003">
    <property type="protein sequence ID" value="RGP37708.1"/>
    <property type="molecule type" value="Genomic_DNA"/>
</dbReference>
<proteinExistence type="predicted"/>
<gene>
    <name evidence="1" type="ORF">D1012_07265</name>
</gene>
<keyword evidence="2" id="KW-1185">Reference proteome</keyword>
<organism evidence="1 2">
    <name type="scientific">Pseudotabrizicola alkalilacus</name>
    <dbReference type="NCBI Taxonomy" id="2305252"/>
    <lineage>
        <taxon>Bacteria</taxon>
        <taxon>Pseudomonadati</taxon>
        <taxon>Pseudomonadota</taxon>
        <taxon>Alphaproteobacteria</taxon>
        <taxon>Rhodobacterales</taxon>
        <taxon>Paracoccaceae</taxon>
        <taxon>Pseudotabrizicola</taxon>
    </lineage>
</organism>
<evidence type="ECO:0008006" key="3">
    <source>
        <dbReference type="Google" id="ProtNLM"/>
    </source>
</evidence>
<sequence length="505" mass="53298">MVTWAPVPVWADDPLSAIDWLSSSVASPAGSAIGTPARPAEAPVTTGGALPQDVAVSVLDAPSPDAIGLLSPATTGLPRDLWGMGLEEEVRAAIAKDRNDLLPALQALTMTLMLAEAVPPADSSGIGALLLARIDRLLAMGALDQAAALLDAAPAGDPELFRRAFDVALLTGNEERGCERMQATPNLAPTFPARIFCVARSGDWNAAALTLRTAQALGYVTEEEDSLLSRFLDPDLYEGDALPPIPARMTPLSWRMFEAIGEPQSTATLPLAFAHAELRDTAGWKSQIESAERLARAGVIAPNVLLGLYTERLPAASGGVWDRVDAFQRFETALRAGDPGAVAQSLPTAWTQMAGAELEVPFATLFAEDLSRLPLTGQAGRIAFDLGLLSPRYETLAKARKAETPRDSFLIGLATGSLAGAIPPDTLGRAIAPAFLRPGAAPEFASLMEQRRMGEAILLAIEKIGRGVQGDLSGVTDGLAFLRHIGLEDTARQTALELMLLERRG</sequence>
<evidence type="ECO:0000313" key="1">
    <source>
        <dbReference type="EMBL" id="RGP37708.1"/>
    </source>
</evidence>
<accession>A0A411Z3Q6</accession>
<evidence type="ECO:0000313" key="2">
    <source>
        <dbReference type="Proteomes" id="UP000284547"/>
    </source>
</evidence>
<protein>
    <recommendedName>
        <fullName evidence="3">Antifreeze protein</fullName>
    </recommendedName>
</protein>
<dbReference type="AlphaFoldDB" id="A0A411Z3Q6"/>
<name>A0A411Z3Q6_9RHOB</name>
<comment type="caution">
    <text evidence="1">The sequence shown here is derived from an EMBL/GenBank/DDBJ whole genome shotgun (WGS) entry which is preliminary data.</text>
</comment>
<reference evidence="1 2" key="1">
    <citation type="submission" date="2018-08" db="EMBL/GenBank/DDBJ databases">
        <title>Flavobacterium tibetense sp. nov., isolated from a wetland YonghuCo on Tibetan Plateau.</title>
        <authorList>
            <person name="Phurbu D."/>
            <person name="Lu H."/>
            <person name="Xing P."/>
        </authorList>
    </citation>
    <scope>NUCLEOTIDE SEQUENCE [LARGE SCALE GENOMIC DNA]</scope>
    <source>
        <strain evidence="1 2">DJC</strain>
    </source>
</reference>
<dbReference type="Proteomes" id="UP000284547">
    <property type="component" value="Unassembled WGS sequence"/>
</dbReference>